<evidence type="ECO:0000313" key="1">
    <source>
        <dbReference type="EMBL" id="MBA9042246.1"/>
    </source>
</evidence>
<dbReference type="RefSeq" id="WP_375140113.1">
    <property type="nucleotide sequence ID" value="NZ_JACJHT010000010.1"/>
</dbReference>
<protein>
    <submittedName>
        <fullName evidence="1">Uncharacterized protein</fullName>
    </submittedName>
</protein>
<accession>A0A7W3NG48</accession>
<dbReference type="EMBL" id="JACJHT010000010">
    <property type="protein sequence ID" value="MBA9042246.1"/>
    <property type="molecule type" value="Genomic_DNA"/>
</dbReference>
<comment type="caution">
    <text evidence="1">The sequence shown here is derived from an EMBL/GenBank/DDBJ whole genome shotgun (WGS) entry which is preliminary data.</text>
</comment>
<evidence type="ECO:0000313" key="2">
    <source>
        <dbReference type="Proteomes" id="UP000543174"/>
    </source>
</evidence>
<gene>
    <name evidence="1" type="ORF">HNP21_005381</name>
</gene>
<name>A0A7W3NG48_PRIAR</name>
<dbReference type="Proteomes" id="UP000543174">
    <property type="component" value="Unassembled WGS sequence"/>
</dbReference>
<keyword evidence="2" id="KW-1185">Reference proteome</keyword>
<sequence length="88" mass="9560">MSNSHTFEGNVNSSDNIMPLEGASSNDFDFNGLRRGDRIQIFSFGNQIDGNGTFIHVQDGFLIWTDSSDNINTTSLDAISISRVTGTA</sequence>
<dbReference type="AlphaFoldDB" id="A0A7W3NG48"/>
<organism evidence="1 2">
    <name type="scientific">Priestia aryabhattai</name>
    <name type="common">Bacillus aryabhattai</name>
    <dbReference type="NCBI Taxonomy" id="412384"/>
    <lineage>
        <taxon>Bacteria</taxon>
        <taxon>Bacillati</taxon>
        <taxon>Bacillota</taxon>
        <taxon>Bacilli</taxon>
        <taxon>Bacillales</taxon>
        <taxon>Bacillaceae</taxon>
        <taxon>Priestia</taxon>
    </lineage>
</organism>
<reference evidence="1" key="1">
    <citation type="submission" date="2020-08" db="EMBL/GenBank/DDBJ databases">
        <title>Functional genomics of gut bacteria from endangered species of beetles.</title>
        <authorList>
            <person name="Carlos-Shanley C."/>
        </authorList>
    </citation>
    <scope>NUCLEOTIDE SEQUENCE [LARGE SCALE GENOMIC DNA]</scope>
    <source>
        <strain evidence="1">S00060</strain>
    </source>
</reference>
<proteinExistence type="predicted"/>